<dbReference type="SUPFAM" id="SSF161098">
    <property type="entry name" value="MetI-like"/>
    <property type="match status" value="1"/>
</dbReference>
<evidence type="ECO:0000256" key="7">
    <source>
        <dbReference type="ARBA" id="ARBA00022989"/>
    </source>
</evidence>
<evidence type="ECO:0000256" key="3">
    <source>
        <dbReference type="ARBA" id="ARBA00022448"/>
    </source>
</evidence>
<evidence type="ECO:0000256" key="10">
    <source>
        <dbReference type="RuleBase" id="RU363054"/>
    </source>
</evidence>
<dbReference type="RefSeq" id="WP_217652386.1">
    <property type="nucleotide sequence ID" value="NZ_FOLM01000002.1"/>
</dbReference>
<feature type="transmembrane region" description="Helical" evidence="9">
    <location>
        <begin position="119"/>
        <end position="142"/>
    </location>
</feature>
<keyword evidence="4 10" id="KW-1003">Cell membrane</keyword>
<dbReference type="PANTHER" id="PTHR30425:SF1">
    <property type="entry name" value="PHOSPHATE TRANSPORT SYSTEM PERMEASE PROTEIN PSTC"/>
    <property type="match status" value="1"/>
</dbReference>
<dbReference type="PROSITE" id="PS50928">
    <property type="entry name" value="ABC_TM1"/>
    <property type="match status" value="1"/>
</dbReference>
<evidence type="ECO:0000256" key="5">
    <source>
        <dbReference type="ARBA" id="ARBA00022592"/>
    </source>
</evidence>
<proteinExistence type="inferred from homology"/>
<dbReference type="Proteomes" id="UP000199207">
    <property type="component" value="Unassembled WGS sequence"/>
</dbReference>
<feature type="transmembrane region" description="Helical" evidence="9">
    <location>
        <begin position="76"/>
        <end position="107"/>
    </location>
</feature>
<sequence length="332" mass="34632">MTVSTTEAAPAARRLSADSGPADRVFLGTLRGGGGLVLVIMSFVGAFLTYRAWDALGEAGPSFVTTEAWEPDSGNFGIAAVLVGTVLIATVAICLSVPLATGTALYISEYAPPRLKQTLISMIDLMAAVPSVVYGLWGLFYLQGNVVGLARWLSTYLGWFPPFSVPGTDPGDPLASASVYTASTFIAGIVVAMMVSPIICSIMREVFSQAPVGEREGALALGATHWGMIRSVVLPFGRGGMIGGTMLGLGRALGETIGVYMVISPVFEIQWHVLQQGGNSVSSLIALRYGDASEFHLSALMAAGLALFLMTLVVNFLASSIVARSRSGAQTG</sequence>
<feature type="domain" description="ABC transmembrane type-1" evidence="11">
    <location>
        <begin position="82"/>
        <end position="318"/>
    </location>
</feature>
<dbReference type="GO" id="GO:0006817">
    <property type="term" value="P:phosphate ion transport"/>
    <property type="evidence" value="ECO:0007669"/>
    <property type="project" value="UniProtKB-KW"/>
</dbReference>
<protein>
    <recommendedName>
        <fullName evidence="10">Phosphate transport system permease protein</fullName>
    </recommendedName>
</protein>
<dbReference type="GO" id="GO:0005886">
    <property type="term" value="C:plasma membrane"/>
    <property type="evidence" value="ECO:0007669"/>
    <property type="project" value="UniProtKB-SubCell"/>
</dbReference>
<dbReference type="Pfam" id="PF00528">
    <property type="entry name" value="BPD_transp_1"/>
    <property type="match status" value="1"/>
</dbReference>
<evidence type="ECO:0000259" key="11">
    <source>
        <dbReference type="PROSITE" id="PS50928"/>
    </source>
</evidence>
<evidence type="ECO:0000256" key="8">
    <source>
        <dbReference type="ARBA" id="ARBA00023136"/>
    </source>
</evidence>
<feature type="transmembrane region" description="Helical" evidence="9">
    <location>
        <begin position="297"/>
        <end position="318"/>
    </location>
</feature>
<dbReference type="CDD" id="cd06261">
    <property type="entry name" value="TM_PBP2"/>
    <property type="match status" value="1"/>
</dbReference>
<feature type="transmembrane region" description="Helical" evidence="9">
    <location>
        <begin position="179"/>
        <end position="200"/>
    </location>
</feature>
<evidence type="ECO:0000313" key="12">
    <source>
        <dbReference type="EMBL" id="SFC23556.1"/>
    </source>
</evidence>
<evidence type="ECO:0000256" key="2">
    <source>
        <dbReference type="ARBA" id="ARBA00007069"/>
    </source>
</evidence>
<gene>
    <name evidence="12" type="ORF">SAMN05421773_102392</name>
</gene>
<feature type="transmembrane region" description="Helical" evidence="9">
    <location>
        <begin position="34"/>
        <end position="53"/>
    </location>
</feature>
<evidence type="ECO:0000313" key="13">
    <source>
        <dbReference type="Proteomes" id="UP000199207"/>
    </source>
</evidence>
<keyword evidence="7 9" id="KW-1133">Transmembrane helix</keyword>
<accession>A0A1I1HIB8</accession>
<dbReference type="EMBL" id="FOLM01000002">
    <property type="protein sequence ID" value="SFC23556.1"/>
    <property type="molecule type" value="Genomic_DNA"/>
</dbReference>
<dbReference type="NCBIfam" id="TIGR02138">
    <property type="entry name" value="phosphate_pstC"/>
    <property type="match status" value="1"/>
</dbReference>
<keyword evidence="3 9" id="KW-0813">Transport</keyword>
<dbReference type="InterPro" id="IPR035906">
    <property type="entry name" value="MetI-like_sf"/>
</dbReference>
<comment type="caution">
    <text evidence="10">Lacks conserved residue(s) required for the propagation of feature annotation.</text>
</comment>
<dbReference type="InterPro" id="IPR051124">
    <property type="entry name" value="Phosphate_Transport_Permease"/>
</dbReference>
<dbReference type="AlphaFoldDB" id="A0A1I1HIB8"/>
<dbReference type="Gene3D" id="1.10.3720.10">
    <property type="entry name" value="MetI-like"/>
    <property type="match status" value="1"/>
</dbReference>
<keyword evidence="13" id="KW-1185">Reference proteome</keyword>
<evidence type="ECO:0000256" key="1">
    <source>
        <dbReference type="ARBA" id="ARBA00004651"/>
    </source>
</evidence>
<dbReference type="PANTHER" id="PTHR30425">
    <property type="entry name" value="PHOSPHATE TRANSPORT SYSTEM PERMEASE PROTEIN PST"/>
    <property type="match status" value="1"/>
</dbReference>
<dbReference type="InterPro" id="IPR011864">
    <property type="entry name" value="Phosphate_PstC"/>
</dbReference>
<comment type="similarity">
    <text evidence="2 10">Belongs to the binding-protein-dependent transport system permease family. CysTW subfamily.</text>
</comment>
<dbReference type="STRING" id="910347.SAMN05421773_102392"/>
<keyword evidence="5 10" id="KW-0592">Phosphate transport</keyword>
<keyword evidence="6 9" id="KW-0812">Transmembrane</keyword>
<organism evidence="12 13">
    <name type="scientific">Streptomyces aidingensis</name>
    <dbReference type="NCBI Taxonomy" id="910347"/>
    <lineage>
        <taxon>Bacteria</taxon>
        <taxon>Bacillati</taxon>
        <taxon>Actinomycetota</taxon>
        <taxon>Actinomycetes</taxon>
        <taxon>Kitasatosporales</taxon>
        <taxon>Streptomycetaceae</taxon>
        <taxon>Streptomyces</taxon>
    </lineage>
</organism>
<evidence type="ECO:0000256" key="9">
    <source>
        <dbReference type="RuleBase" id="RU363032"/>
    </source>
</evidence>
<evidence type="ECO:0000256" key="4">
    <source>
        <dbReference type="ARBA" id="ARBA00022475"/>
    </source>
</evidence>
<dbReference type="InterPro" id="IPR000515">
    <property type="entry name" value="MetI-like"/>
</dbReference>
<reference evidence="12 13" key="1">
    <citation type="submission" date="2016-10" db="EMBL/GenBank/DDBJ databases">
        <authorList>
            <person name="de Groot N.N."/>
        </authorList>
    </citation>
    <scope>NUCLEOTIDE SEQUENCE [LARGE SCALE GENOMIC DNA]</scope>
    <source>
        <strain evidence="12 13">CGMCC 4.5739</strain>
    </source>
</reference>
<dbReference type="GO" id="GO:0005315">
    <property type="term" value="F:phosphate transmembrane transporter activity"/>
    <property type="evidence" value="ECO:0007669"/>
    <property type="project" value="InterPro"/>
</dbReference>
<evidence type="ECO:0000256" key="6">
    <source>
        <dbReference type="ARBA" id="ARBA00022692"/>
    </source>
</evidence>
<comment type="subcellular location">
    <subcellularLocation>
        <location evidence="1 9">Cell membrane</location>
        <topology evidence="1 9">Multi-pass membrane protein</topology>
    </subcellularLocation>
</comment>
<name>A0A1I1HIB8_9ACTN</name>
<keyword evidence="8 9" id="KW-0472">Membrane</keyword>
<comment type="function">
    <text evidence="10">Part of the binding-protein-dependent transport system for phosphate; probably responsible for the translocation of the substrate across the membrane.</text>
</comment>